<dbReference type="Proteomes" id="UP000598996">
    <property type="component" value="Unassembled WGS sequence"/>
</dbReference>
<dbReference type="RefSeq" id="WP_202995252.1">
    <property type="nucleotide sequence ID" value="NZ_JAENHO010000009.1"/>
</dbReference>
<reference evidence="1 2" key="1">
    <citation type="submission" date="2021-01" db="EMBL/GenBank/DDBJ databases">
        <title>Actinoplanes sp. nov. LDG1-01 isolated from lichen.</title>
        <authorList>
            <person name="Saeng-In P."/>
            <person name="Phongsopitanun W."/>
            <person name="Kanchanasin P."/>
            <person name="Yuki M."/>
            <person name="Kudo T."/>
            <person name="Ohkuma M."/>
            <person name="Tanasupawat S."/>
        </authorList>
    </citation>
    <scope>NUCLEOTIDE SEQUENCE [LARGE SCALE GENOMIC DNA]</scope>
    <source>
        <strain evidence="1 2">LDG1-01</strain>
    </source>
</reference>
<evidence type="ECO:0008006" key="3">
    <source>
        <dbReference type="Google" id="ProtNLM"/>
    </source>
</evidence>
<protein>
    <recommendedName>
        <fullName evidence="3">GAF domain-containing protein</fullName>
    </recommendedName>
</protein>
<evidence type="ECO:0000313" key="2">
    <source>
        <dbReference type="Proteomes" id="UP000598996"/>
    </source>
</evidence>
<comment type="caution">
    <text evidence="1">The sequence shown here is derived from an EMBL/GenBank/DDBJ whole genome shotgun (WGS) entry which is preliminary data.</text>
</comment>
<proteinExistence type="predicted"/>
<evidence type="ECO:0000313" key="1">
    <source>
        <dbReference type="EMBL" id="MBL7258581.1"/>
    </source>
</evidence>
<organism evidence="1 2">
    <name type="scientific">Paractinoplanes lichenicola</name>
    <dbReference type="NCBI Taxonomy" id="2802976"/>
    <lineage>
        <taxon>Bacteria</taxon>
        <taxon>Bacillati</taxon>
        <taxon>Actinomycetota</taxon>
        <taxon>Actinomycetes</taxon>
        <taxon>Micromonosporales</taxon>
        <taxon>Micromonosporaceae</taxon>
        <taxon>Paractinoplanes</taxon>
    </lineage>
</organism>
<dbReference type="EMBL" id="JAENHO010000009">
    <property type="protein sequence ID" value="MBL7258581.1"/>
    <property type="molecule type" value="Genomic_DNA"/>
</dbReference>
<keyword evidence="2" id="KW-1185">Reference proteome</keyword>
<accession>A0ABS1VVS5</accession>
<name>A0ABS1VVS5_9ACTN</name>
<gene>
    <name evidence="1" type="ORF">JKJ07_30140</name>
</gene>
<sequence length="95" mass="10479">MIDARTTGGRAFTTVTKLAGDNEHGVHLWIPMVDGSERLGLAELCGRTAPRDPDRLRHHAETVVALLAHLISVKSPYGDLLARLRRTRPMTTLAR</sequence>